<evidence type="ECO:0000256" key="7">
    <source>
        <dbReference type="ARBA" id="ARBA00022824"/>
    </source>
</evidence>
<dbReference type="PANTHER" id="PTHR46025">
    <property type="entry name" value="XYLOSYLTRANSFERASE OXT"/>
    <property type="match status" value="1"/>
</dbReference>
<evidence type="ECO:0000256" key="13">
    <source>
        <dbReference type="ARBA" id="ARBA00023180"/>
    </source>
</evidence>
<dbReference type="GO" id="GO:0016020">
    <property type="term" value="C:membrane"/>
    <property type="evidence" value="ECO:0007669"/>
    <property type="project" value="InterPro"/>
</dbReference>
<dbReference type="GO" id="GO:0046872">
    <property type="term" value="F:metal ion binding"/>
    <property type="evidence" value="ECO:0007669"/>
    <property type="project" value="UniProtKB-KW"/>
</dbReference>
<evidence type="ECO:0000256" key="2">
    <source>
        <dbReference type="ARBA" id="ARBA00004648"/>
    </source>
</evidence>
<gene>
    <name evidence="15" type="ORF">SAMN04488543_3272</name>
</gene>
<reference evidence="15 16" key="1">
    <citation type="submission" date="2016-10" db="EMBL/GenBank/DDBJ databases">
        <authorList>
            <person name="de Groot N.N."/>
        </authorList>
    </citation>
    <scope>NUCLEOTIDE SEQUENCE [LARGE SCALE GENOMIC DNA]</scope>
    <source>
        <strain evidence="15 16">DSM 21741</strain>
    </source>
</reference>
<dbReference type="OrthoDB" id="7943907at2"/>
<keyword evidence="12" id="KW-1015">Disulfide bond</keyword>
<keyword evidence="16" id="KW-1185">Reference proteome</keyword>
<proteinExistence type="predicted"/>
<evidence type="ECO:0000256" key="6">
    <source>
        <dbReference type="ARBA" id="ARBA00022723"/>
    </source>
</evidence>
<evidence type="ECO:0000256" key="9">
    <source>
        <dbReference type="ARBA" id="ARBA00022989"/>
    </source>
</evidence>
<evidence type="ECO:0000256" key="12">
    <source>
        <dbReference type="ARBA" id="ARBA00023157"/>
    </source>
</evidence>
<name>A0A1H1YE22_9ACTN</name>
<dbReference type="Pfam" id="PF02485">
    <property type="entry name" value="Branch"/>
    <property type="match status" value="1"/>
</dbReference>
<evidence type="ECO:0000256" key="10">
    <source>
        <dbReference type="ARBA" id="ARBA00023034"/>
    </source>
</evidence>
<dbReference type="InterPro" id="IPR043538">
    <property type="entry name" value="XYLT"/>
</dbReference>
<evidence type="ECO:0000256" key="3">
    <source>
        <dbReference type="ARBA" id="ARBA00022676"/>
    </source>
</evidence>
<evidence type="ECO:0000313" key="16">
    <source>
        <dbReference type="Proteomes" id="UP000199092"/>
    </source>
</evidence>
<dbReference type="RefSeq" id="WP_091414096.1">
    <property type="nucleotide sequence ID" value="NZ_LT629749.1"/>
</dbReference>
<dbReference type="GO" id="GO:0050650">
    <property type="term" value="P:chondroitin sulfate proteoglycan biosynthetic process"/>
    <property type="evidence" value="ECO:0007669"/>
    <property type="project" value="TreeGrafter"/>
</dbReference>
<evidence type="ECO:0000256" key="11">
    <source>
        <dbReference type="ARBA" id="ARBA00023136"/>
    </source>
</evidence>
<sequence length="301" mass="33933">MSPESSTTAPRLACVVLAHADPRHVRRLVAALDPFPVFLHCDISAPEAVFAEMTSDLPARCRVLPRMRTGWARWENVAAELEGYRAALATEATHVAVLTGSDYPLASTDEIDALLARHPGRSFARYHPLPYDQWGRSGGMDRLRYRHWVRGKRMLRLPVPRRLPRGLTFAGGSQLKVLAREHAAAVLEVADRRADLVRFFRRSWIADESFVGTVLSTPSLVPGWDREHVASWLWYIGWDGSRRKSPPWLGREDWPALERHARSSEGGVHPVFARKFSSDQDTGVLDLIDRELRHAEPGEVS</sequence>
<evidence type="ECO:0000256" key="5">
    <source>
        <dbReference type="ARBA" id="ARBA00022692"/>
    </source>
</evidence>
<dbReference type="AlphaFoldDB" id="A0A1H1YE22"/>
<accession>A0A1H1YE22</accession>
<keyword evidence="10" id="KW-0333">Golgi apparatus</keyword>
<keyword evidence="8" id="KW-0735">Signal-anchor</keyword>
<keyword evidence="4" id="KW-0808">Transferase</keyword>
<dbReference type="Proteomes" id="UP000199092">
    <property type="component" value="Chromosome I"/>
</dbReference>
<organism evidence="15 16">
    <name type="scientific">Friedmanniella luteola</name>
    <dbReference type="NCBI Taxonomy" id="546871"/>
    <lineage>
        <taxon>Bacteria</taxon>
        <taxon>Bacillati</taxon>
        <taxon>Actinomycetota</taxon>
        <taxon>Actinomycetes</taxon>
        <taxon>Propionibacteriales</taxon>
        <taxon>Nocardioidaceae</taxon>
        <taxon>Friedmanniella</taxon>
    </lineage>
</organism>
<evidence type="ECO:0000256" key="1">
    <source>
        <dbReference type="ARBA" id="ARBA00004323"/>
    </source>
</evidence>
<comment type="subcellular location">
    <subcellularLocation>
        <location evidence="2">Endoplasmic reticulum membrane</location>
        <topology evidence="2">Single-pass type II membrane protein</topology>
    </subcellularLocation>
    <subcellularLocation>
        <location evidence="1">Golgi apparatus membrane</location>
        <topology evidence="1">Single-pass type II membrane protein</topology>
    </subcellularLocation>
</comment>
<evidence type="ECO:0000256" key="14">
    <source>
        <dbReference type="ARBA" id="ARBA00042865"/>
    </source>
</evidence>
<keyword evidence="5" id="KW-0812">Transmembrane</keyword>
<dbReference type="PANTHER" id="PTHR46025:SF3">
    <property type="entry name" value="XYLOSYLTRANSFERASE OXT"/>
    <property type="match status" value="1"/>
</dbReference>
<evidence type="ECO:0000256" key="4">
    <source>
        <dbReference type="ARBA" id="ARBA00022679"/>
    </source>
</evidence>
<keyword evidence="3" id="KW-0328">Glycosyltransferase</keyword>
<dbReference type="InterPro" id="IPR003406">
    <property type="entry name" value="Glyco_trans_14"/>
</dbReference>
<dbReference type="STRING" id="546871.SAMN04488543_3272"/>
<dbReference type="GO" id="GO:0030158">
    <property type="term" value="F:protein xylosyltransferase activity"/>
    <property type="evidence" value="ECO:0007669"/>
    <property type="project" value="InterPro"/>
</dbReference>
<keyword evidence="6" id="KW-0479">Metal-binding</keyword>
<dbReference type="GO" id="GO:0015012">
    <property type="term" value="P:heparan sulfate proteoglycan biosynthetic process"/>
    <property type="evidence" value="ECO:0007669"/>
    <property type="project" value="TreeGrafter"/>
</dbReference>
<keyword evidence="13" id="KW-0325">Glycoprotein</keyword>
<evidence type="ECO:0000256" key="8">
    <source>
        <dbReference type="ARBA" id="ARBA00022968"/>
    </source>
</evidence>
<evidence type="ECO:0000313" key="15">
    <source>
        <dbReference type="EMBL" id="SDT19605.1"/>
    </source>
</evidence>
<keyword evidence="11" id="KW-0472">Membrane</keyword>
<protein>
    <recommendedName>
        <fullName evidence="14">Peptide O-xylosyltransferase</fullName>
    </recommendedName>
</protein>
<dbReference type="EMBL" id="LT629749">
    <property type="protein sequence ID" value="SDT19605.1"/>
    <property type="molecule type" value="Genomic_DNA"/>
</dbReference>
<keyword evidence="7" id="KW-0256">Endoplasmic reticulum</keyword>
<keyword evidence="9" id="KW-1133">Transmembrane helix</keyword>